<comment type="cofactor">
    <cofactor evidence="3">
        <name>Mn(2+)</name>
        <dbReference type="ChEBI" id="CHEBI:29035"/>
    </cofactor>
</comment>
<dbReference type="Proteomes" id="UP001626537">
    <property type="component" value="Chromosome"/>
</dbReference>
<comment type="cofactor">
    <cofactor evidence="1">
        <name>Ca(2+)</name>
        <dbReference type="ChEBI" id="CHEBI:29108"/>
    </cofactor>
</comment>
<dbReference type="Pfam" id="PF00291">
    <property type="entry name" value="PALP"/>
    <property type="match status" value="1"/>
</dbReference>
<dbReference type="InterPro" id="IPR001926">
    <property type="entry name" value="TrpB-like_PALP"/>
</dbReference>
<proteinExistence type="predicted"/>
<organism evidence="8 9">
    <name type="scientific">Congregibacter variabilis</name>
    <dbReference type="NCBI Taxonomy" id="3081200"/>
    <lineage>
        <taxon>Bacteria</taxon>
        <taxon>Pseudomonadati</taxon>
        <taxon>Pseudomonadota</taxon>
        <taxon>Gammaproteobacteria</taxon>
        <taxon>Cellvibrionales</taxon>
        <taxon>Halieaceae</taxon>
        <taxon>Congregibacter</taxon>
    </lineage>
</organism>
<reference evidence="8 9" key="1">
    <citation type="submission" date="2023-10" db="EMBL/GenBank/DDBJ databases">
        <title>Two novel species belonging to the OM43/NOR5 clade.</title>
        <authorList>
            <person name="Park M."/>
        </authorList>
    </citation>
    <scope>NUCLEOTIDE SEQUENCE [LARGE SCALE GENOMIC DNA]</scope>
    <source>
        <strain evidence="8 9">IMCC43200</strain>
    </source>
</reference>
<dbReference type="CDD" id="cd01562">
    <property type="entry name" value="Thr-dehyd"/>
    <property type="match status" value="1"/>
</dbReference>
<dbReference type="SUPFAM" id="SSF53686">
    <property type="entry name" value="Tryptophan synthase beta subunit-like PLP-dependent enzymes"/>
    <property type="match status" value="1"/>
</dbReference>
<keyword evidence="9" id="KW-1185">Reference proteome</keyword>
<evidence type="ECO:0000256" key="4">
    <source>
        <dbReference type="ARBA" id="ARBA00001946"/>
    </source>
</evidence>
<dbReference type="InterPro" id="IPR036052">
    <property type="entry name" value="TrpB-like_PALP_sf"/>
</dbReference>
<evidence type="ECO:0000256" key="2">
    <source>
        <dbReference type="ARBA" id="ARBA00001933"/>
    </source>
</evidence>
<name>A0ABZ0I676_9GAMM</name>
<feature type="domain" description="Tryptophan synthase beta chain-like PALP" evidence="7">
    <location>
        <begin position="24"/>
        <end position="313"/>
    </location>
</feature>
<evidence type="ECO:0000313" key="9">
    <source>
        <dbReference type="Proteomes" id="UP001626537"/>
    </source>
</evidence>
<evidence type="ECO:0000256" key="3">
    <source>
        <dbReference type="ARBA" id="ARBA00001936"/>
    </source>
</evidence>
<accession>A0ABZ0I676</accession>
<comment type="cofactor">
    <cofactor evidence="4">
        <name>Mg(2+)</name>
        <dbReference type="ChEBI" id="CHEBI:18420"/>
    </cofactor>
</comment>
<keyword evidence="5" id="KW-0460">Magnesium</keyword>
<dbReference type="PANTHER" id="PTHR43050">
    <property type="entry name" value="SERINE / THREONINE RACEMASE FAMILY MEMBER"/>
    <property type="match status" value="1"/>
</dbReference>
<evidence type="ECO:0000313" key="8">
    <source>
        <dbReference type="EMBL" id="WOJ94547.1"/>
    </source>
</evidence>
<protein>
    <submittedName>
        <fullName evidence="8">Threonine/serine dehydratase</fullName>
    </submittedName>
</protein>
<dbReference type="RefSeq" id="WP_407349183.1">
    <property type="nucleotide sequence ID" value="NZ_CP136864.1"/>
</dbReference>
<evidence type="ECO:0000256" key="6">
    <source>
        <dbReference type="ARBA" id="ARBA00022898"/>
    </source>
</evidence>
<dbReference type="Gene3D" id="3.40.50.1100">
    <property type="match status" value="2"/>
</dbReference>
<dbReference type="EMBL" id="CP136864">
    <property type="protein sequence ID" value="WOJ94547.1"/>
    <property type="molecule type" value="Genomic_DNA"/>
</dbReference>
<sequence>MHIVEKPSFADIESAAQRIAPCAVRTPLLRNSFLDEQLGRRVFLKPETLQLSGSFKFRGAYNRIAKLTPAEREAGVIAWSSGNHAQGIAAAAKLEGVPARIVMPEDAPAIKLENTRALGAQVITYDRYRDDREAISYALAERDGGVIIPSYDDPDIIAGQGTAGLEIFQDAAAQSQSLDALLICCGGGGLTAGCALAAEALSPHTDIFCVEPQYYDDHARSLVSGNREAADTARSSICDALLSPTPGALTFPINQRLLTGGLVVSETEVKAAMRYAFRVLKLVIEPGGAVALAALLSGKLDERYQSVAVMLSGGNVDPRVFAAILCEDA</sequence>
<comment type="cofactor">
    <cofactor evidence="2">
        <name>pyridoxal 5'-phosphate</name>
        <dbReference type="ChEBI" id="CHEBI:597326"/>
    </cofactor>
</comment>
<evidence type="ECO:0000256" key="1">
    <source>
        <dbReference type="ARBA" id="ARBA00001913"/>
    </source>
</evidence>
<evidence type="ECO:0000256" key="5">
    <source>
        <dbReference type="ARBA" id="ARBA00022842"/>
    </source>
</evidence>
<dbReference type="PANTHER" id="PTHR43050:SF1">
    <property type="entry name" value="SERINE RACEMASE"/>
    <property type="match status" value="1"/>
</dbReference>
<dbReference type="PROSITE" id="PS00165">
    <property type="entry name" value="DEHYDRATASE_SER_THR"/>
    <property type="match status" value="1"/>
</dbReference>
<gene>
    <name evidence="8" type="ORF">R0135_05125</name>
</gene>
<evidence type="ECO:0000259" key="7">
    <source>
        <dbReference type="Pfam" id="PF00291"/>
    </source>
</evidence>
<keyword evidence="6" id="KW-0663">Pyridoxal phosphate</keyword>
<dbReference type="InterPro" id="IPR000634">
    <property type="entry name" value="Ser/Thr_deHydtase_PyrdxlP-BS"/>
</dbReference>